<evidence type="ECO:0000256" key="5">
    <source>
        <dbReference type="ARBA" id="ARBA00023136"/>
    </source>
</evidence>
<feature type="domain" description="Phage shock protein PspC N-terminal" evidence="8">
    <location>
        <begin position="19"/>
        <end position="75"/>
    </location>
</feature>
<feature type="region of interest" description="Disordered" evidence="6">
    <location>
        <begin position="1"/>
        <end position="22"/>
    </location>
</feature>
<feature type="transmembrane region" description="Helical" evidence="7">
    <location>
        <begin position="54"/>
        <end position="74"/>
    </location>
</feature>
<evidence type="ECO:0000256" key="2">
    <source>
        <dbReference type="ARBA" id="ARBA00022475"/>
    </source>
</evidence>
<gene>
    <name evidence="9" type="ORF">RM423_02390</name>
</gene>
<feature type="transmembrane region" description="Helical" evidence="7">
    <location>
        <begin position="121"/>
        <end position="140"/>
    </location>
</feature>
<keyword evidence="3 7" id="KW-0812">Transmembrane</keyword>
<feature type="region of interest" description="Disordered" evidence="6">
    <location>
        <begin position="147"/>
        <end position="207"/>
    </location>
</feature>
<dbReference type="Proteomes" id="UP001183176">
    <property type="component" value="Unassembled WGS sequence"/>
</dbReference>
<evidence type="ECO:0000256" key="7">
    <source>
        <dbReference type="SAM" id="Phobius"/>
    </source>
</evidence>
<organism evidence="9 10">
    <name type="scientific">Jatrophihabitans lederbergiae</name>
    <dbReference type="NCBI Taxonomy" id="3075547"/>
    <lineage>
        <taxon>Bacteria</taxon>
        <taxon>Bacillati</taxon>
        <taxon>Actinomycetota</taxon>
        <taxon>Actinomycetes</taxon>
        <taxon>Jatrophihabitantales</taxon>
        <taxon>Jatrophihabitantaceae</taxon>
        <taxon>Jatrophihabitans</taxon>
    </lineage>
</organism>
<evidence type="ECO:0000256" key="1">
    <source>
        <dbReference type="ARBA" id="ARBA00004162"/>
    </source>
</evidence>
<protein>
    <submittedName>
        <fullName evidence="9">PspC domain-containing protein</fullName>
    </submittedName>
</protein>
<comment type="caution">
    <text evidence="9">The sequence shown here is derived from an EMBL/GenBank/DDBJ whole genome shotgun (WGS) entry which is preliminary data.</text>
</comment>
<proteinExistence type="predicted"/>
<feature type="compositionally biased region" description="Polar residues" evidence="6">
    <location>
        <begin position="1"/>
        <end position="10"/>
    </location>
</feature>
<dbReference type="PANTHER" id="PTHR33885:SF3">
    <property type="entry name" value="PHAGE SHOCK PROTEIN C"/>
    <property type="match status" value="1"/>
</dbReference>
<evidence type="ECO:0000256" key="6">
    <source>
        <dbReference type="SAM" id="MobiDB-lite"/>
    </source>
</evidence>
<dbReference type="PANTHER" id="PTHR33885">
    <property type="entry name" value="PHAGE SHOCK PROTEIN C"/>
    <property type="match status" value="1"/>
</dbReference>
<keyword evidence="4 7" id="KW-1133">Transmembrane helix</keyword>
<reference evidence="10" key="1">
    <citation type="submission" date="2023-07" db="EMBL/GenBank/DDBJ databases">
        <title>30 novel species of actinomycetes from the DSMZ collection.</title>
        <authorList>
            <person name="Nouioui I."/>
        </authorList>
    </citation>
    <scope>NUCLEOTIDE SEQUENCE [LARGE SCALE GENOMIC DNA]</scope>
    <source>
        <strain evidence="10">DSM 44399</strain>
    </source>
</reference>
<feature type="compositionally biased region" description="Low complexity" evidence="6">
    <location>
        <begin position="155"/>
        <end position="176"/>
    </location>
</feature>
<feature type="transmembrane region" description="Helical" evidence="7">
    <location>
        <begin position="275"/>
        <end position="293"/>
    </location>
</feature>
<dbReference type="InterPro" id="IPR052027">
    <property type="entry name" value="PspC"/>
</dbReference>
<evidence type="ECO:0000256" key="4">
    <source>
        <dbReference type="ARBA" id="ARBA00022989"/>
    </source>
</evidence>
<sequence length="451" mass="47302">MTTMTDSDPASSGRVPGVRPLRRSRGDRMISGVAGGLGEYFIVDAVIFRVLFAVLSFFGGVGLLLYGMAWLLIPEPQEADSALDRTIAQLRRRRVPPWLVIIGGAIVLWIAWFSWWAPGPTFPALMLIAILTLVLLNRLGRGTPPIPMGSGSVDSGAAPESGAASESGAVPESGAAPLGPTGAVQPPPAWTPPQATTDTTEYVPATSAPPVGPPLIPPLSDTRQSMQAWLAETKVAHAERIRRRRPIKVGVALALAMAWALVAMLDAFTRVPFPAYLWTGLAVLGAGLLLSLVTRRITLLLLLPIAMLAALALVFGGTRASLSDGSGQIGWLPTSVSQLGDHRQFAGQSTLDLTKLNVGSTGSERTAAPVAVHLTQAAGEVRVVLPVKLNATVIADVHMGEIQNGTSHSIGDYVSGANVHLELPAATAVTGQPITIYVDLTAGHVQVDRIS</sequence>
<dbReference type="EMBL" id="JAVREH010000002">
    <property type="protein sequence ID" value="MDT0260235.1"/>
    <property type="molecule type" value="Genomic_DNA"/>
</dbReference>
<evidence type="ECO:0000313" key="9">
    <source>
        <dbReference type="EMBL" id="MDT0260235.1"/>
    </source>
</evidence>
<keyword evidence="10" id="KW-1185">Reference proteome</keyword>
<dbReference type="Pfam" id="PF04024">
    <property type="entry name" value="PspC"/>
    <property type="match status" value="1"/>
</dbReference>
<dbReference type="InterPro" id="IPR007168">
    <property type="entry name" value="Phageshock_PspC_N"/>
</dbReference>
<evidence type="ECO:0000313" key="10">
    <source>
        <dbReference type="Proteomes" id="UP001183176"/>
    </source>
</evidence>
<dbReference type="RefSeq" id="WP_311421389.1">
    <property type="nucleotide sequence ID" value="NZ_JAVREH010000002.1"/>
</dbReference>
<feature type="transmembrane region" description="Helical" evidence="7">
    <location>
        <begin position="95"/>
        <end position="115"/>
    </location>
</feature>
<feature type="transmembrane region" description="Helical" evidence="7">
    <location>
        <begin position="249"/>
        <end position="269"/>
    </location>
</feature>
<keyword evidence="5 7" id="KW-0472">Membrane</keyword>
<evidence type="ECO:0000259" key="8">
    <source>
        <dbReference type="Pfam" id="PF04024"/>
    </source>
</evidence>
<accession>A0ABU2J5G9</accession>
<comment type="subcellular location">
    <subcellularLocation>
        <location evidence="1">Cell membrane</location>
        <topology evidence="1">Single-pass membrane protein</topology>
    </subcellularLocation>
</comment>
<name>A0ABU2J5G9_9ACTN</name>
<feature type="transmembrane region" description="Helical" evidence="7">
    <location>
        <begin position="29"/>
        <end position="48"/>
    </location>
</feature>
<evidence type="ECO:0000256" key="3">
    <source>
        <dbReference type="ARBA" id="ARBA00022692"/>
    </source>
</evidence>
<keyword evidence="2" id="KW-1003">Cell membrane</keyword>
<feature type="transmembrane region" description="Helical" evidence="7">
    <location>
        <begin position="300"/>
        <end position="318"/>
    </location>
</feature>